<comment type="similarity">
    <text evidence="2">Belongs to the KHG/KDPG aldolase family.</text>
</comment>
<evidence type="ECO:0000256" key="1">
    <source>
        <dbReference type="ARBA" id="ARBA00004761"/>
    </source>
</evidence>
<proteinExistence type="inferred from homology"/>
<dbReference type="EC" id="4.1.2.21" evidence="6"/>
<evidence type="ECO:0000256" key="5">
    <source>
        <dbReference type="ARBA" id="ARBA00023277"/>
    </source>
</evidence>
<dbReference type="PANTHER" id="PTHR30246:SF1">
    <property type="entry name" value="2-DEHYDRO-3-DEOXY-6-PHOSPHOGALACTONATE ALDOLASE-RELATED"/>
    <property type="match status" value="1"/>
</dbReference>
<dbReference type="Proteomes" id="UP001365846">
    <property type="component" value="Unassembled WGS sequence"/>
</dbReference>
<evidence type="ECO:0000256" key="2">
    <source>
        <dbReference type="ARBA" id="ARBA00006906"/>
    </source>
</evidence>
<dbReference type="InterPro" id="IPR000887">
    <property type="entry name" value="Aldlse_KDPG_KHG"/>
</dbReference>
<dbReference type="EMBL" id="JBBKZU010000003">
    <property type="protein sequence ID" value="MEJ8811210.1"/>
    <property type="molecule type" value="Genomic_DNA"/>
</dbReference>
<dbReference type="GO" id="GO:0008674">
    <property type="term" value="F:2-dehydro-3-deoxy-6-phosphogalactonate aldolase activity"/>
    <property type="evidence" value="ECO:0007669"/>
    <property type="project" value="UniProtKB-EC"/>
</dbReference>
<evidence type="ECO:0000313" key="6">
    <source>
        <dbReference type="EMBL" id="MEJ8811210.1"/>
    </source>
</evidence>
<dbReference type="Pfam" id="PF01081">
    <property type="entry name" value="Aldolase"/>
    <property type="match status" value="1"/>
</dbReference>
<evidence type="ECO:0000256" key="3">
    <source>
        <dbReference type="ARBA" id="ARBA00011233"/>
    </source>
</evidence>
<dbReference type="RefSeq" id="WP_340356517.1">
    <property type="nucleotide sequence ID" value="NZ_JBBKZU010000003.1"/>
</dbReference>
<dbReference type="InterPro" id="IPR013785">
    <property type="entry name" value="Aldolase_TIM"/>
</dbReference>
<dbReference type="PANTHER" id="PTHR30246">
    <property type="entry name" value="2-KETO-3-DEOXY-6-PHOSPHOGLUCONATE ALDOLASE"/>
    <property type="match status" value="1"/>
</dbReference>
<evidence type="ECO:0000313" key="7">
    <source>
        <dbReference type="Proteomes" id="UP001365846"/>
    </source>
</evidence>
<reference evidence="6 7" key="1">
    <citation type="submission" date="2024-03" db="EMBL/GenBank/DDBJ databases">
        <title>Novel species of the genus Variovorax.</title>
        <authorList>
            <person name="Liu Q."/>
            <person name="Xin Y.-H."/>
        </authorList>
    </citation>
    <scope>NUCLEOTIDE SEQUENCE [LARGE SCALE GENOMIC DNA]</scope>
    <source>
        <strain evidence="6 7">KACC 18899</strain>
    </source>
</reference>
<keyword evidence="7" id="KW-1185">Reference proteome</keyword>
<keyword evidence="4 6" id="KW-0456">Lyase</keyword>
<comment type="subunit">
    <text evidence="3">Homotrimer.</text>
</comment>
<dbReference type="CDD" id="cd00452">
    <property type="entry name" value="KDPG_aldolase"/>
    <property type="match status" value="1"/>
</dbReference>
<sequence>MTAPHDKFNAAMRQLPLVAILRGLTPDEAPAVGDAIVESGFRLLEVPLNSPRPLDSIALLSRRFPQALVGAGTVLTAQEVRDVHAAGGELIVAPNFNAEVVAEAKRLGLVSLPGVMTPTEAFGALAAGATGLKLFPAELASPAVVKALLAVLPKGTPLMPVGGITPDNMDAWRAAGSAGFGIGSALYKPGKSAASVREDAQRFVAAFAGTLRA</sequence>
<organism evidence="6 7">
    <name type="scientific">Variovorax ureilyticus</name>
    <dbReference type="NCBI Taxonomy" id="1836198"/>
    <lineage>
        <taxon>Bacteria</taxon>
        <taxon>Pseudomonadati</taxon>
        <taxon>Pseudomonadota</taxon>
        <taxon>Betaproteobacteria</taxon>
        <taxon>Burkholderiales</taxon>
        <taxon>Comamonadaceae</taxon>
        <taxon>Variovorax</taxon>
    </lineage>
</organism>
<dbReference type="SUPFAM" id="SSF51569">
    <property type="entry name" value="Aldolase"/>
    <property type="match status" value="1"/>
</dbReference>
<dbReference type="NCBIfam" id="NF006600">
    <property type="entry name" value="PRK09140.1"/>
    <property type="match status" value="1"/>
</dbReference>
<keyword evidence="5" id="KW-0119">Carbohydrate metabolism</keyword>
<comment type="caution">
    <text evidence="6">The sequence shown here is derived from an EMBL/GenBank/DDBJ whole genome shotgun (WGS) entry which is preliminary data.</text>
</comment>
<evidence type="ECO:0000256" key="4">
    <source>
        <dbReference type="ARBA" id="ARBA00023239"/>
    </source>
</evidence>
<gene>
    <name evidence="6" type="ORF">WKW77_09035</name>
</gene>
<dbReference type="Gene3D" id="3.20.20.70">
    <property type="entry name" value="Aldolase class I"/>
    <property type="match status" value="1"/>
</dbReference>
<comment type="pathway">
    <text evidence="1">Carbohydrate acid metabolism.</text>
</comment>
<accession>A0ABU8VCC1</accession>
<name>A0ABU8VCC1_9BURK</name>
<protein>
    <submittedName>
        <fullName evidence="6">2-dehydro-3-deoxy-6-phosphogalactonate aldolase</fullName>
        <ecNumber evidence="6">4.1.2.21</ecNumber>
    </submittedName>
</protein>